<sequence>MPTLFEPITVGTMHLDHRIVFPPHSGGRGSLTGTPEQFERYAAYWVERIRGGVQWVGGAPNFIRNPLIPGFEPTGVGASGPGTFRHPLYVERLAELSARIHAAGGYSTVQMVLQGGASPLAPSATLSGYHDHDVPHVLDADEIAWLVREYGESARLAADGDADVIELHANHDDVLQWFLSPLTNHRTDAYGGGFENRRRLLREVVESIRAHAGRPITVGLRLCLDEMIDGGYGPQECRRLLEAFTAEGTVDYFSLDVGNNWGAPSYVPPDVYGEAPWAQLCGEVGQATDLPVLYVGRVTDADVARRILAAGQADLVGLVRAQIAEPDFVELTRSGRPAEDVRPCIGIQDCLGRRVVESLPFACAVNPQVGRESEGAFPVTGSPRRLLVIGGGPGGTETAALAAERGHQVTLWEQADHLGGQLAVAAKARMNHRYAEWIDWQRRRLDDLGVQVDLGRTATAEDVVAAGADVVVVATGARPRLPRAGGLDAPHVVTGEAALTGTAPVGRRVLVVSEDDRPAPIAIADHLTGAGHEVTMIYRTTAPTRLVHKYAIGAVLARLDTEGATLVPTTRLTRVEGSTAHLANTYSGREWMLEGIDTVVLACGSVSDDALYLALKDAHPNVHRLGDAYAPRRMTFATRQAWSLVATLDR</sequence>
<evidence type="ECO:0000256" key="4">
    <source>
        <dbReference type="ARBA" id="ARBA00022630"/>
    </source>
</evidence>
<dbReference type="PANTHER" id="PTHR42917:SF2">
    <property type="entry name" value="2,4-DIENOYL-COA REDUCTASE [(2E)-ENOYL-COA-PRODUCING]"/>
    <property type="match status" value="1"/>
</dbReference>
<organism evidence="12 13">
    <name type="scientific">Pseudonocardia parietis</name>
    <dbReference type="NCBI Taxonomy" id="570936"/>
    <lineage>
        <taxon>Bacteria</taxon>
        <taxon>Bacillati</taxon>
        <taxon>Actinomycetota</taxon>
        <taxon>Actinomycetes</taxon>
        <taxon>Pseudonocardiales</taxon>
        <taxon>Pseudonocardiaceae</taxon>
        <taxon>Pseudonocardia</taxon>
    </lineage>
</organism>
<proteinExistence type="inferred from homology"/>
<keyword evidence="4" id="KW-0285">Flavoprotein</keyword>
<dbReference type="Gene3D" id="3.40.50.720">
    <property type="entry name" value="NAD(P)-binding Rossmann-like Domain"/>
    <property type="match status" value="1"/>
</dbReference>
<evidence type="ECO:0000256" key="1">
    <source>
        <dbReference type="ARBA" id="ARBA00001917"/>
    </source>
</evidence>
<evidence type="ECO:0000256" key="2">
    <source>
        <dbReference type="ARBA" id="ARBA00001966"/>
    </source>
</evidence>
<protein>
    <submittedName>
        <fullName evidence="12">2,4-dienoyl-CoA reductase-like NADH-dependent reductase (Old Yellow Enzyme family)/thioredoxin reductase</fullName>
    </submittedName>
</protein>
<comment type="cofactor">
    <cofactor evidence="1">
        <name>FMN</name>
        <dbReference type="ChEBI" id="CHEBI:58210"/>
    </cofactor>
</comment>
<dbReference type="Proteomes" id="UP001519295">
    <property type="component" value="Unassembled WGS sequence"/>
</dbReference>
<evidence type="ECO:0000256" key="8">
    <source>
        <dbReference type="ARBA" id="ARBA00023004"/>
    </source>
</evidence>
<dbReference type="InterPro" id="IPR036188">
    <property type="entry name" value="FAD/NAD-bd_sf"/>
</dbReference>
<comment type="similarity">
    <text evidence="3">In the N-terminal section; belongs to the NADH:flavin oxidoreductase/NADH oxidase family.</text>
</comment>
<dbReference type="Gene3D" id="3.50.50.60">
    <property type="entry name" value="FAD/NAD(P)-binding domain"/>
    <property type="match status" value="1"/>
</dbReference>
<evidence type="ECO:0000256" key="7">
    <source>
        <dbReference type="ARBA" id="ARBA00023002"/>
    </source>
</evidence>
<dbReference type="Pfam" id="PF07992">
    <property type="entry name" value="Pyr_redox_2"/>
    <property type="match status" value="1"/>
</dbReference>
<name>A0ABS4VTK4_9PSEU</name>
<gene>
    <name evidence="12" type="ORF">JOF36_002958</name>
</gene>
<dbReference type="Gene3D" id="3.20.20.70">
    <property type="entry name" value="Aldolase class I"/>
    <property type="match status" value="1"/>
</dbReference>
<keyword evidence="8" id="KW-0408">Iron</keyword>
<feature type="domain" description="FAD/NAD(P)-binding" evidence="11">
    <location>
        <begin position="386"/>
        <end position="612"/>
    </location>
</feature>
<feature type="domain" description="NADH:flavin oxidoreductase/NADH oxidase N-terminal" evidence="10">
    <location>
        <begin position="4"/>
        <end position="338"/>
    </location>
</feature>
<accession>A0ABS4VTK4</accession>
<keyword evidence="7" id="KW-0560">Oxidoreductase</keyword>
<evidence type="ECO:0000256" key="3">
    <source>
        <dbReference type="ARBA" id="ARBA00011048"/>
    </source>
</evidence>
<dbReference type="PANTHER" id="PTHR42917">
    <property type="entry name" value="2,4-DIENOYL-COA REDUCTASE"/>
    <property type="match status" value="1"/>
</dbReference>
<evidence type="ECO:0000256" key="9">
    <source>
        <dbReference type="ARBA" id="ARBA00023014"/>
    </source>
</evidence>
<dbReference type="EMBL" id="JAGINU010000001">
    <property type="protein sequence ID" value="MBP2367262.1"/>
    <property type="molecule type" value="Genomic_DNA"/>
</dbReference>
<evidence type="ECO:0000256" key="5">
    <source>
        <dbReference type="ARBA" id="ARBA00022643"/>
    </source>
</evidence>
<keyword evidence="9" id="KW-0411">Iron-sulfur</keyword>
<evidence type="ECO:0000313" key="13">
    <source>
        <dbReference type="Proteomes" id="UP001519295"/>
    </source>
</evidence>
<dbReference type="InterPro" id="IPR051793">
    <property type="entry name" value="NADH:flavin_oxidoreductase"/>
</dbReference>
<dbReference type="InterPro" id="IPR013785">
    <property type="entry name" value="Aldolase_TIM"/>
</dbReference>
<dbReference type="InterPro" id="IPR023753">
    <property type="entry name" value="FAD/NAD-binding_dom"/>
</dbReference>
<dbReference type="SUPFAM" id="SSF51395">
    <property type="entry name" value="FMN-linked oxidoreductases"/>
    <property type="match status" value="1"/>
</dbReference>
<dbReference type="RefSeq" id="WP_210027380.1">
    <property type="nucleotide sequence ID" value="NZ_JAGINU010000001.1"/>
</dbReference>
<keyword evidence="6" id="KW-0479">Metal-binding</keyword>
<keyword evidence="13" id="KW-1185">Reference proteome</keyword>
<dbReference type="Pfam" id="PF00724">
    <property type="entry name" value="Oxidored_FMN"/>
    <property type="match status" value="1"/>
</dbReference>
<dbReference type="PRINTS" id="PR00368">
    <property type="entry name" value="FADPNR"/>
</dbReference>
<comment type="cofactor">
    <cofactor evidence="2">
        <name>[4Fe-4S] cluster</name>
        <dbReference type="ChEBI" id="CHEBI:49883"/>
    </cofactor>
</comment>
<evidence type="ECO:0000313" key="12">
    <source>
        <dbReference type="EMBL" id="MBP2367262.1"/>
    </source>
</evidence>
<evidence type="ECO:0000259" key="10">
    <source>
        <dbReference type="Pfam" id="PF00724"/>
    </source>
</evidence>
<reference evidence="12 13" key="1">
    <citation type="submission" date="2021-03" db="EMBL/GenBank/DDBJ databases">
        <title>Sequencing the genomes of 1000 actinobacteria strains.</title>
        <authorList>
            <person name="Klenk H.-P."/>
        </authorList>
    </citation>
    <scope>NUCLEOTIDE SEQUENCE [LARGE SCALE GENOMIC DNA]</scope>
    <source>
        <strain evidence="12 13">DSM 45256</strain>
    </source>
</reference>
<comment type="caution">
    <text evidence="12">The sequence shown here is derived from an EMBL/GenBank/DDBJ whole genome shotgun (WGS) entry which is preliminary data.</text>
</comment>
<evidence type="ECO:0000256" key="6">
    <source>
        <dbReference type="ARBA" id="ARBA00022723"/>
    </source>
</evidence>
<dbReference type="InterPro" id="IPR001155">
    <property type="entry name" value="OxRdtase_FMN_N"/>
</dbReference>
<dbReference type="SUPFAM" id="SSF51905">
    <property type="entry name" value="FAD/NAD(P)-binding domain"/>
    <property type="match status" value="1"/>
</dbReference>
<evidence type="ECO:0000259" key="11">
    <source>
        <dbReference type="Pfam" id="PF07992"/>
    </source>
</evidence>
<keyword evidence="5" id="KW-0288">FMN</keyword>